<evidence type="ECO:0000313" key="1">
    <source>
        <dbReference type="EMBL" id="SVC89472.1"/>
    </source>
</evidence>
<accession>A0A382QX75</accession>
<protein>
    <submittedName>
        <fullName evidence="1">Uncharacterized protein</fullName>
    </submittedName>
</protein>
<proteinExistence type="predicted"/>
<reference evidence="1" key="1">
    <citation type="submission" date="2018-05" db="EMBL/GenBank/DDBJ databases">
        <authorList>
            <person name="Lanie J.A."/>
            <person name="Ng W.-L."/>
            <person name="Kazmierczak K.M."/>
            <person name="Andrzejewski T.M."/>
            <person name="Davidsen T.M."/>
            <person name="Wayne K.J."/>
            <person name="Tettelin H."/>
            <person name="Glass J.I."/>
            <person name="Rusch D."/>
            <person name="Podicherti R."/>
            <person name="Tsui H.-C.T."/>
            <person name="Winkler M.E."/>
        </authorList>
    </citation>
    <scope>NUCLEOTIDE SEQUENCE</scope>
</reference>
<name>A0A382QX75_9ZZZZ</name>
<sequence>MSKNECNKTRDIDNPYEIWQGPANFEWRVLKKYQSPENEAK</sequence>
<feature type="non-terminal residue" evidence="1">
    <location>
        <position position="41"/>
    </location>
</feature>
<gene>
    <name evidence="1" type="ORF">METZ01_LOCUS342326</name>
</gene>
<dbReference type="EMBL" id="UINC01117206">
    <property type="protein sequence ID" value="SVC89472.1"/>
    <property type="molecule type" value="Genomic_DNA"/>
</dbReference>
<organism evidence="1">
    <name type="scientific">marine metagenome</name>
    <dbReference type="NCBI Taxonomy" id="408172"/>
    <lineage>
        <taxon>unclassified sequences</taxon>
        <taxon>metagenomes</taxon>
        <taxon>ecological metagenomes</taxon>
    </lineage>
</organism>
<dbReference type="AlphaFoldDB" id="A0A382QX75"/>